<keyword evidence="9" id="KW-1133">Transmembrane helix</keyword>
<protein>
    <recommendedName>
        <fullName evidence="14">long-chain-fatty-acid--CoA ligase</fullName>
        <ecNumber evidence="14">6.2.1.3</ecNumber>
    </recommendedName>
    <alternativeName>
        <fullName evidence="16">Long-chain-fatty-acid--CoA ligase</fullName>
    </alternativeName>
</protein>
<name>A0A672JD74_SALFA</name>
<feature type="domain" description="AMP-dependent synthetase/ligase" evidence="18">
    <location>
        <begin position="61"/>
        <end position="386"/>
    </location>
</feature>
<evidence type="ECO:0000256" key="14">
    <source>
        <dbReference type="ARBA" id="ARBA00026121"/>
    </source>
</evidence>
<evidence type="ECO:0000256" key="17">
    <source>
        <dbReference type="ARBA" id="ARBA00048666"/>
    </source>
</evidence>
<evidence type="ECO:0000259" key="18">
    <source>
        <dbReference type="Pfam" id="PF00501"/>
    </source>
</evidence>
<dbReference type="SUPFAM" id="SSF56801">
    <property type="entry name" value="Acetyl-CoA synthetase-like"/>
    <property type="match status" value="1"/>
</dbReference>
<proteinExistence type="inferred from homology"/>
<evidence type="ECO:0000256" key="12">
    <source>
        <dbReference type="ARBA" id="ARBA00023136"/>
    </source>
</evidence>
<keyword evidence="12" id="KW-0472">Membrane</keyword>
<accession>A0A672JD74</accession>
<keyword evidence="8" id="KW-0276">Fatty acid metabolism</keyword>
<dbReference type="Pfam" id="PF13193">
    <property type="entry name" value="AMP-binding_C"/>
    <property type="match status" value="1"/>
</dbReference>
<reference evidence="20" key="3">
    <citation type="submission" date="2025-09" db="UniProtKB">
        <authorList>
            <consortium name="Ensembl"/>
        </authorList>
    </citation>
    <scope>IDENTIFICATION</scope>
</reference>
<evidence type="ECO:0000256" key="3">
    <source>
        <dbReference type="ARBA" id="ARBA00022448"/>
    </source>
</evidence>
<keyword evidence="21" id="KW-1185">Reference proteome</keyword>
<dbReference type="Gene3D" id="3.40.50.12780">
    <property type="entry name" value="N-terminal domain of ligase-like"/>
    <property type="match status" value="1"/>
</dbReference>
<comment type="similarity">
    <text evidence="2">Belongs to the ATP-dependent AMP-binding enzyme family.</text>
</comment>
<keyword evidence="5" id="KW-0436">Ligase</keyword>
<dbReference type="Gene3D" id="3.30.300.30">
    <property type="match status" value="1"/>
</dbReference>
<keyword evidence="6" id="KW-0812">Transmembrane</keyword>
<keyword evidence="3" id="KW-0813">Transport</keyword>
<evidence type="ECO:0000256" key="5">
    <source>
        <dbReference type="ARBA" id="ARBA00022598"/>
    </source>
</evidence>
<dbReference type="GO" id="GO:0005886">
    <property type="term" value="C:plasma membrane"/>
    <property type="evidence" value="ECO:0007669"/>
    <property type="project" value="UniProtKB-SubCell"/>
</dbReference>
<comment type="subcellular location">
    <subcellularLocation>
        <location evidence="1">Cell membrane</location>
        <topology evidence="1">Multi-pass membrane protein</topology>
    </subcellularLocation>
</comment>
<evidence type="ECO:0000256" key="10">
    <source>
        <dbReference type="ARBA" id="ARBA00023055"/>
    </source>
</evidence>
<keyword evidence="11" id="KW-0443">Lipid metabolism</keyword>
<dbReference type="Pfam" id="PF00501">
    <property type="entry name" value="AMP-binding"/>
    <property type="match status" value="1"/>
</dbReference>
<dbReference type="PANTHER" id="PTHR43107:SF4">
    <property type="entry name" value="LONG-CHAIN FATTY ACID TRANSPORT PROTEIN 2"/>
    <property type="match status" value="1"/>
</dbReference>
<evidence type="ECO:0000256" key="7">
    <source>
        <dbReference type="ARBA" id="ARBA00022741"/>
    </source>
</evidence>
<dbReference type="NCBIfam" id="NF006134">
    <property type="entry name" value="PRK08279.1"/>
    <property type="match status" value="1"/>
</dbReference>
<dbReference type="InterPro" id="IPR045851">
    <property type="entry name" value="AMP-bd_C_sf"/>
</dbReference>
<evidence type="ECO:0000256" key="13">
    <source>
        <dbReference type="ARBA" id="ARBA00024484"/>
    </source>
</evidence>
<comment type="catalytic activity">
    <reaction evidence="17">
        <text>tetracosanoate + ATP + CoA = tetracosanoyl-CoA + AMP + diphosphate</text>
        <dbReference type="Rhea" id="RHEA:33639"/>
        <dbReference type="ChEBI" id="CHEBI:30616"/>
        <dbReference type="ChEBI" id="CHEBI:31014"/>
        <dbReference type="ChEBI" id="CHEBI:33019"/>
        <dbReference type="ChEBI" id="CHEBI:57287"/>
        <dbReference type="ChEBI" id="CHEBI:65052"/>
        <dbReference type="ChEBI" id="CHEBI:456215"/>
    </reaction>
    <physiologicalReaction direction="left-to-right" evidence="17">
        <dbReference type="Rhea" id="RHEA:33640"/>
    </physiologicalReaction>
</comment>
<dbReference type="Ensembl" id="ENSSFAT00005053797.1">
    <property type="protein sequence ID" value="ENSSFAP00005052141.1"/>
    <property type="gene ID" value="ENSSFAG00005024965.1"/>
</dbReference>
<evidence type="ECO:0000256" key="2">
    <source>
        <dbReference type="ARBA" id="ARBA00006432"/>
    </source>
</evidence>
<evidence type="ECO:0000313" key="21">
    <source>
        <dbReference type="Proteomes" id="UP000472267"/>
    </source>
</evidence>
<comment type="catalytic activity">
    <reaction evidence="15">
        <text>a very long-chain fatty acid + ATP + CoA = a very long-chain fatty acyl-CoA + AMP + diphosphate</text>
        <dbReference type="Rhea" id="RHEA:54536"/>
        <dbReference type="ChEBI" id="CHEBI:30616"/>
        <dbReference type="ChEBI" id="CHEBI:33019"/>
        <dbReference type="ChEBI" id="CHEBI:57287"/>
        <dbReference type="ChEBI" id="CHEBI:58950"/>
        <dbReference type="ChEBI" id="CHEBI:138261"/>
        <dbReference type="ChEBI" id="CHEBI:456215"/>
    </reaction>
    <physiologicalReaction direction="left-to-right" evidence="15">
        <dbReference type="Rhea" id="RHEA:54537"/>
    </physiologicalReaction>
</comment>
<dbReference type="GO" id="GO:0044539">
    <property type="term" value="P:long-chain fatty acid import into cell"/>
    <property type="evidence" value="ECO:0007669"/>
    <property type="project" value="TreeGrafter"/>
</dbReference>
<keyword evidence="7" id="KW-0547">Nucleotide-binding</keyword>
<evidence type="ECO:0000256" key="4">
    <source>
        <dbReference type="ARBA" id="ARBA00022475"/>
    </source>
</evidence>
<evidence type="ECO:0000256" key="16">
    <source>
        <dbReference type="ARBA" id="ARBA00041297"/>
    </source>
</evidence>
<dbReference type="FunFam" id="3.40.50.12780:FF:000005">
    <property type="entry name" value="Solute carrier family 27 member 6"/>
    <property type="match status" value="1"/>
</dbReference>
<dbReference type="InterPro" id="IPR020845">
    <property type="entry name" value="AMP-binding_CS"/>
</dbReference>
<comment type="catalytic activity">
    <reaction evidence="13">
        <text>a long-chain fatty acid + ATP + CoA = a long-chain fatty acyl-CoA + AMP + diphosphate</text>
        <dbReference type="Rhea" id="RHEA:15421"/>
        <dbReference type="ChEBI" id="CHEBI:30616"/>
        <dbReference type="ChEBI" id="CHEBI:33019"/>
        <dbReference type="ChEBI" id="CHEBI:57287"/>
        <dbReference type="ChEBI" id="CHEBI:57560"/>
        <dbReference type="ChEBI" id="CHEBI:83139"/>
        <dbReference type="ChEBI" id="CHEBI:456215"/>
        <dbReference type="EC" id="6.2.1.3"/>
    </reaction>
    <physiologicalReaction direction="left-to-right" evidence="13">
        <dbReference type="Rhea" id="RHEA:15422"/>
    </physiologicalReaction>
</comment>
<dbReference type="InterPro" id="IPR025110">
    <property type="entry name" value="AMP-bd_C"/>
</dbReference>
<dbReference type="GO" id="GO:0005789">
    <property type="term" value="C:endoplasmic reticulum membrane"/>
    <property type="evidence" value="ECO:0007669"/>
    <property type="project" value="TreeGrafter"/>
</dbReference>
<dbReference type="GO" id="GO:0000166">
    <property type="term" value="F:nucleotide binding"/>
    <property type="evidence" value="ECO:0007669"/>
    <property type="project" value="UniProtKB-KW"/>
</dbReference>
<keyword evidence="4" id="KW-1003">Cell membrane</keyword>
<dbReference type="InterPro" id="IPR000873">
    <property type="entry name" value="AMP-dep_synth/lig_dom"/>
</dbReference>
<reference evidence="20" key="1">
    <citation type="submission" date="2019-06" db="EMBL/GenBank/DDBJ databases">
        <authorList>
            <consortium name="Wellcome Sanger Institute Data Sharing"/>
        </authorList>
    </citation>
    <scope>NUCLEOTIDE SEQUENCE [LARGE SCALE GENOMIC DNA]</scope>
</reference>
<feature type="domain" description="AMP-binding enzyme C-terminal" evidence="19">
    <location>
        <begin position="500"/>
        <end position="576"/>
    </location>
</feature>
<dbReference type="GO" id="GO:0005324">
    <property type="term" value="F:long-chain fatty acid transmembrane transporter activity"/>
    <property type="evidence" value="ECO:0007669"/>
    <property type="project" value="TreeGrafter"/>
</dbReference>
<evidence type="ECO:0000259" key="19">
    <source>
        <dbReference type="Pfam" id="PF13193"/>
    </source>
</evidence>
<reference evidence="20" key="2">
    <citation type="submission" date="2025-08" db="UniProtKB">
        <authorList>
            <consortium name="Ensembl"/>
        </authorList>
    </citation>
    <scope>IDENTIFICATION</scope>
</reference>
<evidence type="ECO:0000256" key="6">
    <source>
        <dbReference type="ARBA" id="ARBA00022692"/>
    </source>
</evidence>
<evidence type="ECO:0000256" key="9">
    <source>
        <dbReference type="ARBA" id="ARBA00022989"/>
    </source>
</evidence>
<dbReference type="PANTHER" id="PTHR43107">
    <property type="entry name" value="LONG-CHAIN FATTY ACID TRANSPORT PROTEIN"/>
    <property type="match status" value="1"/>
</dbReference>
<evidence type="ECO:0000256" key="11">
    <source>
        <dbReference type="ARBA" id="ARBA00023098"/>
    </source>
</evidence>
<dbReference type="FunFam" id="3.30.300.30:FF:000002">
    <property type="entry name" value="Long-chain fatty acid transport protein 1"/>
    <property type="match status" value="1"/>
</dbReference>
<keyword evidence="10" id="KW-0445">Lipid transport</keyword>
<dbReference type="PROSITE" id="PS00455">
    <property type="entry name" value="AMP_BINDING"/>
    <property type="match status" value="1"/>
</dbReference>
<gene>
    <name evidence="20" type="primary">LOC115391288</name>
</gene>
<dbReference type="OMA" id="THCIRTS"/>
<organism evidence="20 21">
    <name type="scientific">Salarias fasciatus</name>
    <name type="common">Jewelled blenny</name>
    <name type="synonym">Blennius fasciatus</name>
    <dbReference type="NCBI Taxonomy" id="181472"/>
    <lineage>
        <taxon>Eukaryota</taxon>
        <taxon>Metazoa</taxon>
        <taxon>Chordata</taxon>
        <taxon>Craniata</taxon>
        <taxon>Vertebrata</taxon>
        <taxon>Euteleostomi</taxon>
        <taxon>Actinopterygii</taxon>
        <taxon>Neopterygii</taxon>
        <taxon>Teleostei</taxon>
        <taxon>Neoteleostei</taxon>
        <taxon>Acanthomorphata</taxon>
        <taxon>Ovalentaria</taxon>
        <taxon>Blenniimorphae</taxon>
        <taxon>Blenniiformes</taxon>
        <taxon>Blennioidei</taxon>
        <taxon>Blenniidae</taxon>
        <taxon>Salariinae</taxon>
        <taxon>Salarias</taxon>
    </lineage>
</organism>
<dbReference type="EC" id="6.2.1.3" evidence="14"/>
<evidence type="ECO:0000256" key="1">
    <source>
        <dbReference type="ARBA" id="ARBA00004651"/>
    </source>
</evidence>
<evidence type="ECO:0000313" key="20">
    <source>
        <dbReference type="Ensembl" id="ENSSFAP00005052141.1"/>
    </source>
</evidence>
<sequence length="624" mass="70448">MLVFFTVAAGLALIVLFLLRERFPYFFQDCAYMLRRLRVMIRMNKYKKSKPFYSIVDHFLDAVSRHPSKVFIHFEGRAYSYGEVDKQSNKVARALQAEVRLQEGDSVALFLANEPSFVWTWLGLAKLGCPAALLNFNIRSKSLLHCFSCCGAKVLLTYFPVFAELQDAVEEILPTLKEQGIRVFILSDSCSVPDIVPLSVKISQDFDEPLSPALRSNVNIGTTALYIFTSGTTGLSKAAIITHGTLWGASLSLITCGVTADDIIYVNLPLYHVAGFAVGMMGAVERGITVVLKRRFSVSQFWDDCRKYNVTVMQYIGETLHFLCNTPKKDNEKNHKVRLAIGNGLRSDVWSEFLNRFGDIKVTEIYAATEGNVVLMNYTSKIGAVGRRNILHQFMFPHAFIKFDVEKEEPVRNSDGLCIKVATGETGLLVGKVTQRSPFSGYAGNKQQTEKKLLRDVLKKGDLYFNTGDLLRFDEENFVYFQDRVGDTFRWKGENVATSEVADILTMAHCVSEANVYGVKVEGHEGRIGMAAITLKEGEDFDCSDTYKQVSNHLPAYARPRFIRIQPCLEFTGTFKLKKAKLVEEGFNPVHIEDQLYFLDTDKRTYVPLTEEIYRAISSREIKL</sequence>
<dbReference type="AlphaFoldDB" id="A0A672JD74"/>
<dbReference type="GO" id="GO:0004467">
    <property type="term" value="F:long-chain fatty acid-CoA ligase activity"/>
    <property type="evidence" value="ECO:0007669"/>
    <property type="project" value="UniProtKB-EC"/>
</dbReference>
<evidence type="ECO:0000256" key="8">
    <source>
        <dbReference type="ARBA" id="ARBA00022832"/>
    </source>
</evidence>
<dbReference type="Proteomes" id="UP000472267">
    <property type="component" value="Chromosome 7"/>
</dbReference>
<evidence type="ECO:0000256" key="15">
    <source>
        <dbReference type="ARBA" id="ARBA00036527"/>
    </source>
</evidence>
<dbReference type="InterPro" id="IPR042099">
    <property type="entry name" value="ANL_N_sf"/>
</dbReference>
<dbReference type="InParanoid" id="A0A672JD74"/>